<reference evidence="2" key="1">
    <citation type="journal article" date="2020" name="mSystems">
        <title>Genome- and Community-Level Interaction Insights into Carbon Utilization and Element Cycling Functions of Hydrothermarchaeota in Hydrothermal Sediment.</title>
        <authorList>
            <person name="Zhou Z."/>
            <person name="Liu Y."/>
            <person name="Xu W."/>
            <person name="Pan J."/>
            <person name="Luo Z.H."/>
            <person name="Li M."/>
        </authorList>
    </citation>
    <scope>NUCLEOTIDE SEQUENCE [LARGE SCALE GENOMIC DNA]</scope>
    <source>
        <strain evidence="2">HyVt-517</strain>
    </source>
</reference>
<accession>A0A7V5J1D4</accession>
<sequence>MSLFSKFKELFLVGFGSLFLSVFFTFGYVKLPSFYITSLNYSIVPFFENNQNTFDYNGYYQRQTSFTFAKSLALFSSEGDFKTALQKNLEKPILYILGKTNGDSLLNIKLVTLGPLNLEESNIKVEESLKIVLKSISPADFKVSLTPLSYYNYTYKAGFSPTKMFFVFLGLFLILGSLFLLLKRFYYDSSK</sequence>
<evidence type="ECO:0000313" key="2">
    <source>
        <dbReference type="EMBL" id="HHH14115.1"/>
    </source>
</evidence>
<dbReference type="AlphaFoldDB" id="A0A7V5J1D4"/>
<gene>
    <name evidence="2" type="ORF">ENJ78_00215</name>
</gene>
<keyword evidence="1" id="KW-0472">Membrane</keyword>
<name>A0A7V5J1D4_UNCKA</name>
<feature type="transmembrane region" description="Helical" evidence="1">
    <location>
        <begin position="12"/>
        <end position="29"/>
    </location>
</feature>
<keyword evidence="1" id="KW-0812">Transmembrane</keyword>
<dbReference type="EMBL" id="DRNS01000016">
    <property type="protein sequence ID" value="HHH14115.1"/>
    <property type="molecule type" value="Genomic_DNA"/>
</dbReference>
<evidence type="ECO:0000256" key="1">
    <source>
        <dbReference type="SAM" id="Phobius"/>
    </source>
</evidence>
<dbReference type="Proteomes" id="UP000886106">
    <property type="component" value="Unassembled WGS sequence"/>
</dbReference>
<organism evidence="2">
    <name type="scientific">candidate division WWE3 bacterium</name>
    <dbReference type="NCBI Taxonomy" id="2053526"/>
    <lineage>
        <taxon>Bacteria</taxon>
        <taxon>Katanobacteria</taxon>
    </lineage>
</organism>
<protein>
    <submittedName>
        <fullName evidence="2">Uncharacterized protein</fullName>
    </submittedName>
</protein>
<proteinExistence type="predicted"/>
<comment type="caution">
    <text evidence="2">The sequence shown here is derived from an EMBL/GenBank/DDBJ whole genome shotgun (WGS) entry which is preliminary data.</text>
</comment>
<feature type="transmembrane region" description="Helical" evidence="1">
    <location>
        <begin position="164"/>
        <end position="182"/>
    </location>
</feature>
<keyword evidence="1" id="KW-1133">Transmembrane helix</keyword>